<proteinExistence type="predicted"/>
<feature type="compositionally biased region" description="Low complexity" evidence="2">
    <location>
        <begin position="166"/>
        <end position="176"/>
    </location>
</feature>
<feature type="compositionally biased region" description="Basic and acidic residues" evidence="2">
    <location>
        <begin position="128"/>
        <end position="141"/>
    </location>
</feature>
<sequence>MASRKIGRLPALSHTARTPKRSEDERSLRLAWDVSLGESPITAGGLGSLAMPTDAVPSPPRDHEDDSEDDQDFEPDDEQDIEEDDEEEEAASSTPPPGEDAGPPSRRQPSPVRTPAYEQAAGYYETIDFDKITDPFTDTRRAFMRGQTTAPPKPRTPMSPALGRAPPTSSSPTKVSPQKRSPSPLASRQDMERVSQSPFRVAPPKAPSPVKQAAASPVQAAPPAPRPMRASPVQAGSPAPLPRRASLAKASPVSSHPKVSSSLATSSPAVPSRPRPAPRTSIPSSLRTTPAVPSRSNRLLTEELLKWKDRCAQLEDEVDALQYRLEHVREDAMGSSTEHDALVQQLDEVRRGRENDRKAMRQRVRVLESHMADTKTEYDSRYWRLLISSPDVSSDASSSVQVQLVVQQNQVTRLQAELVEQRRQAQLAREHTSFLLGLYKWRGTQLAQAQTLEAGRLSEHIAHLEHQLEHERAARLAAEEQVQQRSAWTAPPVAPPAAPPAALSPVLPPSPAFPVDAAAPTPSPPELQPGMTPMLRRTAVSAADLDVEGTPMLGTRTTDETRPPVRKKKRKLLGASSNLFQLHESATLSPGLDVPSDLPSLPLP</sequence>
<feature type="region of interest" description="Disordered" evidence="2">
    <location>
        <begin position="550"/>
        <end position="572"/>
    </location>
</feature>
<reference evidence="3 4" key="1">
    <citation type="submission" date="2018-10" db="EMBL/GenBank/DDBJ databases">
        <title>Complete genome sequence of Malassezia restricta CBS 7877.</title>
        <authorList>
            <person name="Morand S.C."/>
            <person name="Bertignac M."/>
            <person name="Iltis A."/>
            <person name="Kolder I."/>
            <person name="Pirovano W."/>
            <person name="Jourdain R."/>
            <person name="Clavaud C."/>
        </authorList>
    </citation>
    <scope>NUCLEOTIDE SEQUENCE [LARGE SCALE GENOMIC DNA]</scope>
    <source>
        <strain evidence="3 4">CBS 7877</strain>
    </source>
</reference>
<feature type="coiled-coil region" evidence="1">
    <location>
        <begin position="297"/>
        <end position="331"/>
    </location>
</feature>
<evidence type="ECO:0000256" key="2">
    <source>
        <dbReference type="SAM" id="MobiDB-lite"/>
    </source>
</evidence>
<accession>A0A3G2S5G1</accession>
<feature type="region of interest" description="Disordered" evidence="2">
    <location>
        <begin position="584"/>
        <end position="604"/>
    </location>
</feature>
<dbReference type="VEuPathDB" id="FungiDB:DNF11_1582"/>
<protein>
    <submittedName>
        <fullName evidence="3">Uncharacterized protein</fullName>
    </submittedName>
</protein>
<evidence type="ECO:0000313" key="4">
    <source>
        <dbReference type="Proteomes" id="UP000269793"/>
    </source>
</evidence>
<keyword evidence="4" id="KW-1185">Reference proteome</keyword>
<dbReference type="OrthoDB" id="3360904at2759"/>
<feature type="coiled-coil region" evidence="1">
    <location>
        <begin position="404"/>
        <end position="431"/>
    </location>
</feature>
<feature type="region of interest" description="Disordered" evidence="2">
    <location>
        <begin position="1"/>
        <end position="296"/>
    </location>
</feature>
<feature type="compositionally biased region" description="Low complexity" evidence="2">
    <location>
        <begin position="588"/>
        <end position="604"/>
    </location>
</feature>
<evidence type="ECO:0000256" key="1">
    <source>
        <dbReference type="SAM" id="Coils"/>
    </source>
</evidence>
<name>A0A3G2S5G1_MALR7</name>
<dbReference type="Proteomes" id="UP000269793">
    <property type="component" value="Chromosome III"/>
</dbReference>
<feature type="region of interest" description="Disordered" evidence="2">
    <location>
        <begin position="477"/>
        <end position="505"/>
    </location>
</feature>
<organism evidence="3 4">
    <name type="scientific">Malassezia restricta (strain ATCC 96810 / NBRC 103918 / CBS 7877)</name>
    <name type="common">Seborrheic dermatitis infection agent</name>
    <dbReference type="NCBI Taxonomy" id="425264"/>
    <lineage>
        <taxon>Eukaryota</taxon>
        <taxon>Fungi</taxon>
        <taxon>Dikarya</taxon>
        <taxon>Basidiomycota</taxon>
        <taxon>Ustilaginomycotina</taxon>
        <taxon>Malasseziomycetes</taxon>
        <taxon>Malasseziales</taxon>
        <taxon>Malasseziaceae</taxon>
        <taxon>Malassezia</taxon>
    </lineage>
</organism>
<keyword evidence="1" id="KW-0175">Coiled coil</keyword>
<feature type="compositionally biased region" description="Low complexity" evidence="2">
    <location>
        <begin position="209"/>
        <end position="219"/>
    </location>
</feature>
<feature type="compositionally biased region" description="Low complexity" evidence="2">
    <location>
        <begin position="251"/>
        <end position="270"/>
    </location>
</feature>
<gene>
    <name evidence="3" type="ORF">DNF11_1582</name>
</gene>
<evidence type="ECO:0000313" key="3">
    <source>
        <dbReference type="EMBL" id="AYO42532.1"/>
    </source>
</evidence>
<dbReference type="EMBL" id="CP033150">
    <property type="protein sequence ID" value="AYO42532.1"/>
    <property type="molecule type" value="Genomic_DNA"/>
</dbReference>
<feature type="compositionally biased region" description="Acidic residues" evidence="2">
    <location>
        <begin position="65"/>
        <end position="90"/>
    </location>
</feature>
<dbReference type="AlphaFoldDB" id="A0A3G2S5G1"/>